<keyword evidence="3" id="KW-0201">Cytochrome c-type biogenesis</keyword>
<dbReference type="PROSITE" id="PS50893">
    <property type="entry name" value="ABC_TRANSPORTER_2"/>
    <property type="match status" value="1"/>
</dbReference>
<keyword evidence="2" id="KW-0547">Nucleotide-binding</keyword>
<evidence type="ECO:0000256" key="4">
    <source>
        <dbReference type="ARBA" id="ARBA00022840"/>
    </source>
</evidence>
<organism evidence="8 9">
    <name type="scientific">Alteriqipengyuania abyssalis</name>
    <dbReference type="NCBI Taxonomy" id="2860200"/>
    <lineage>
        <taxon>Bacteria</taxon>
        <taxon>Pseudomonadati</taxon>
        <taxon>Pseudomonadota</taxon>
        <taxon>Alphaproteobacteria</taxon>
        <taxon>Sphingomonadales</taxon>
        <taxon>Erythrobacteraceae</taxon>
        <taxon>Alteriqipengyuania</taxon>
    </lineage>
</organism>
<accession>A0ABS7PFZ1</accession>
<keyword evidence="4 8" id="KW-0067">ATP-binding</keyword>
<evidence type="ECO:0000256" key="5">
    <source>
        <dbReference type="ARBA" id="ARBA00022967"/>
    </source>
</evidence>
<keyword evidence="5" id="KW-1278">Translocase</keyword>
<dbReference type="Proteomes" id="UP000759298">
    <property type="component" value="Unassembled WGS sequence"/>
</dbReference>
<evidence type="ECO:0000313" key="8">
    <source>
        <dbReference type="EMBL" id="MBY8337418.1"/>
    </source>
</evidence>
<sequence length="192" mass="20648">MQARLSARDLACRRGERLLFRKLTLDLGPGDMLHVRGHNGVGKTSLMRILAGLAPPFAGEVERTGEVGLVDGRHALDLDRELADAMRFWARLDGAGDPTSAMERLGVDALADIPTGYLSTGQKQRAVIARLLLRARAIWLLDEPFAGLDTASQALLADLIAEHCGNGGLCLYVSHQPVDLPATVLDLAEYAA</sequence>
<comment type="caution">
    <text evidence="8">The sequence shown here is derived from an EMBL/GenBank/DDBJ whole genome shotgun (WGS) entry which is preliminary data.</text>
</comment>
<evidence type="ECO:0000256" key="2">
    <source>
        <dbReference type="ARBA" id="ARBA00022741"/>
    </source>
</evidence>
<dbReference type="InterPro" id="IPR027417">
    <property type="entry name" value="P-loop_NTPase"/>
</dbReference>
<evidence type="ECO:0000256" key="1">
    <source>
        <dbReference type="ARBA" id="ARBA00022448"/>
    </source>
</evidence>
<dbReference type="NCBIfam" id="TIGR01189">
    <property type="entry name" value="ccmA"/>
    <property type="match status" value="1"/>
</dbReference>
<evidence type="ECO:0000259" key="7">
    <source>
        <dbReference type="PROSITE" id="PS50893"/>
    </source>
</evidence>
<dbReference type="PANTHER" id="PTHR43499:SF1">
    <property type="entry name" value="ABC TRANSPORTER I FAMILY MEMBER 1"/>
    <property type="match status" value="1"/>
</dbReference>
<feature type="domain" description="ABC transporter" evidence="7">
    <location>
        <begin position="5"/>
        <end position="190"/>
    </location>
</feature>
<dbReference type="SUPFAM" id="SSF52540">
    <property type="entry name" value="P-loop containing nucleoside triphosphate hydrolases"/>
    <property type="match status" value="1"/>
</dbReference>
<keyword evidence="6" id="KW-0472">Membrane</keyword>
<evidence type="ECO:0000313" key="9">
    <source>
        <dbReference type="Proteomes" id="UP000759298"/>
    </source>
</evidence>
<reference evidence="8 9" key="1">
    <citation type="submission" date="2021-07" db="EMBL/GenBank/DDBJ databases">
        <title>Alteriqipengyuania abyssalis NZ-12B nov, sp.nov isolated from deep sea sponge in pacific ocean.</title>
        <authorList>
            <person name="Tareen S."/>
            <person name="Wink J."/>
        </authorList>
    </citation>
    <scope>NUCLEOTIDE SEQUENCE [LARGE SCALE GENOMIC DNA]</scope>
    <source>
        <strain evidence="8 9">NZ-12B</strain>
    </source>
</reference>
<keyword evidence="9" id="KW-1185">Reference proteome</keyword>
<evidence type="ECO:0000256" key="6">
    <source>
        <dbReference type="ARBA" id="ARBA00023136"/>
    </source>
</evidence>
<dbReference type="InterPro" id="IPR003593">
    <property type="entry name" value="AAA+_ATPase"/>
</dbReference>
<dbReference type="RefSeq" id="WP_222824989.1">
    <property type="nucleotide sequence ID" value="NZ_JAHWXP010000003.1"/>
</dbReference>
<dbReference type="PANTHER" id="PTHR43499">
    <property type="entry name" value="ABC TRANSPORTER I FAMILY MEMBER 1"/>
    <property type="match status" value="1"/>
</dbReference>
<proteinExistence type="predicted"/>
<dbReference type="EMBL" id="JAHWXP010000003">
    <property type="protein sequence ID" value="MBY8337418.1"/>
    <property type="molecule type" value="Genomic_DNA"/>
</dbReference>
<dbReference type="Pfam" id="PF00005">
    <property type="entry name" value="ABC_tran"/>
    <property type="match status" value="1"/>
</dbReference>
<gene>
    <name evidence="8" type="primary">ccmA</name>
    <name evidence="8" type="ORF">KYN89_10175</name>
</gene>
<dbReference type="InterPro" id="IPR005895">
    <property type="entry name" value="ABC_transptr_haem_export_CcmA"/>
</dbReference>
<name>A0ABS7PFZ1_9SPHN</name>
<dbReference type="SMART" id="SM00382">
    <property type="entry name" value="AAA"/>
    <property type="match status" value="1"/>
</dbReference>
<keyword evidence="1" id="KW-0813">Transport</keyword>
<dbReference type="InterPro" id="IPR003439">
    <property type="entry name" value="ABC_transporter-like_ATP-bd"/>
</dbReference>
<protein>
    <submittedName>
        <fullName evidence="8">Heme ABC exporter ATP-binding protein CcmA</fullName>
    </submittedName>
</protein>
<dbReference type="Gene3D" id="3.40.50.300">
    <property type="entry name" value="P-loop containing nucleotide triphosphate hydrolases"/>
    <property type="match status" value="1"/>
</dbReference>
<dbReference type="GO" id="GO:0005524">
    <property type="term" value="F:ATP binding"/>
    <property type="evidence" value="ECO:0007669"/>
    <property type="project" value="UniProtKB-KW"/>
</dbReference>
<evidence type="ECO:0000256" key="3">
    <source>
        <dbReference type="ARBA" id="ARBA00022748"/>
    </source>
</evidence>